<comment type="caution">
    <text evidence="1">The sequence shown here is derived from an EMBL/GenBank/DDBJ whole genome shotgun (WGS) entry which is preliminary data.</text>
</comment>
<protein>
    <submittedName>
        <fullName evidence="1">Uncharacterized protein</fullName>
    </submittedName>
</protein>
<gene>
    <name evidence="1" type="ORF">LEP1GSC038_0207</name>
</gene>
<evidence type="ECO:0000313" key="1">
    <source>
        <dbReference type="EMBL" id="EMM71420.1"/>
    </source>
</evidence>
<dbReference type="AlphaFoldDB" id="M6FG72"/>
<dbReference type="EMBL" id="AFJM02000053">
    <property type="protein sequence ID" value="EMM71420.1"/>
    <property type="molecule type" value="Genomic_DNA"/>
</dbReference>
<dbReference type="Proteomes" id="UP000012101">
    <property type="component" value="Unassembled WGS sequence"/>
</dbReference>
<reference evidence="1 2" key="1">
    <citation type="submission" date="2013-01" db="EMBL/GenBank/DDBJ databases">
        <authorList>
            <person name="Harkins D.M."/>
            <person name="Durkin A.S."/>
            <person name="Brinkac L.M."/>
            <person name="Haft D.H."/>
            <person name="Selengut J.D."/>
            <person name="Sanka R."/>
            <person name="DePew J."/>
            <person name="Purushe J."/>
            <person name="Hospenthal D.R."/>
            <person name="Murray C.K."/>
            <person name="Pimentel G."/>
            <person name="Wasfy M."/>
            <person name="Vinetz J.M."/>
            <person name="Sutton G.G."/>
            <person name="Nierman W.C."/>
            <person name="Fouts D.E."/>
        </authorList>
    </citation>
    <scope>NUCLEOTIDE SEQUENCE [LARGE SCALE GENOMIC DNA]</scope>
    <source>
        <strain evidence="1 2">2006001855</strain>
    </source>
</reference>
<evidence type="ECO:0000313" key="2">
    <source>
        <dbReference type="Proteomes" id="UP000012101"/>
    </source>
</evidence>
<accession>M6FG72</accession>
<sequence length="76" mass="9141">MLLPISISLKKRIEQWDKIFQSTYNRDNPTESKFSTKMDEAHWDREGVEIYIALLKEIGVSHEVEYYRYIRSDELS</sequence>
<proteinExistence type="predicted"/>
<organism evidence="1 2">
    <name type="scientific">Leptospira weilii str. 2006001855</name>
    <dbReference type="NCBI Taxonomy" id="996804"/>
    <lineage>
        <taxon>Bacteria</taxon>
        <taxon>Pseudomonadati</taxon>
        <taxon>Spirochaetota</taxon>
        <taxon>Spirochaetia</taxon>
        <taxon>Leptospirales</taxon>
        <taxon>Leptospiraceae</taxon>
        <taxon>Leptospira</taxon>
    </lineage>
</organism>
<name>M6FG72_9LEPT</name>